<dbReference type="OrthoDB" id="10273776at2759"/>
<reference evidence="1 2" key="1">
    <citation type="submission" date="2016-02" db="EMBL/GenBank/DDBJ databases">
        <title>Genome analysis of coral dinoflagellate symbionts highlights evolutionary adaptations to a symbiotic lifestyle.</title>
        <authorList>
            <person name="Aranda M."/>
            <person name="Li Y."/>
            <person name="Liew Y.J."/>
            <person name="Baumgarten S."/>
            <person name="Simakov O."/>
            <person name="Wilson M."/>
            <person name="Piel J."/>
            <person name="Ashoor H."/>
            <person name="Bougouffa S."/>
            <person name="Bajic V.B."/>
            <person name="Ryu T."/>
            <person name="Ravasi T."/>
            <person name="Bayer T."/>
            <person name="Micklem G."/>
            <person name="Kim H."/>
            <person name="Bhak J."/>
            <person name="Lajeunesse T.C."/>
            <person name="Voolstra C.R."/>
        </authorList>
    </citation>
    <scope>NUCLEOTIDE SEQUENCE [LARGE SCALE GENOMIC DNA]</scope>
    <source>
        <strain evidence="1 2">CCMP2467</strain>
    </source>
</reference>
<accession>A0A1Q8ZJQ5</accession>
<name>A0A1Q8ZJQ5_SYMMI</name>
<sequence length="66" mass="7454">MMGMIRYQGVTVVHWLRKAELCGIFDSATAMENLGPVLQGIVGRVEDLEDFTGVQEFEEYSAMVRQ</sequence>
<feature type="non-terminal residue" evidence="1">
    <location>
        <position position="66"/>
    </location>
</feature>
<keyword evidence="2" id="KW-1185">Reference proteome</keyword>
<comment type="caution">
    <text evidence="1">The sequence shown here is derived from an EMBL/GenBank/DDBJ whole genome shotgun (WGS) entry which is preliminary data.</text>
</comment>
<dbReference type="AlphaFoldDB" id="A0A1Q8ZJQ5"/>
<proteinExistence type="predicted"/>
<gene>
    <name evidence="1" type="ORF">AK812_SmicGene49038</name>
</gene>
<evidence type="ECO:0000313" key="2">
    <source>
        <dbReference type="Proteomes" id="UP000186817"/>
    </source>
</evidence>
<protein>
    <submittedName>
        <fullName evidence="1">Uncharacterized protein</fullName>
    </submittedName>
</protein>
<organism evidence="1 2">
    <name type="scientific">Symbiodinium microadriaticum</name>
    <name type="common">Dinoflagellate</name>
    <name type="synonym">Zooxanthella microadriatica</name>
    <dbReference type="NCBI Taxonomy" id="2951"/>
    <lineage>
        <taxon>Eukaryota</taxon>
        <taxon>Sar</taxon>
        <taxon>Alveolata</taxon>
        <taxon>Dinophyceae</taxon>
        <taxon>Suessiales</taxon>
        <taxon>Symbiodiniaceae</taxon>
        <taxon>Symbiodinium</taxon>
    </lineage>
</organism>
<evidence type="ECO:0000313" key="1">
    <source>
        <dbReference type="EMBL" id="OLP20503.1"/>
    </source>
</evidence>
<dbReference type="Proteomes" id="UP000186817">
    <property type="component" value="Unassembled WGS sequence"/>
</dbReference>
<dbReference type="EMBL" id="LSRX01009654">
    <property type="protein sequence ID" value="OLP20503.1"/>
    <property type="molecule type" value="Genomic_DNA"/>
</dbReference>